<feature type="compositionally biased region" description="Polar residues" evidence="2">
    <location>
        <begin position="326"/>
        <end position="336"/>
    </location>
</feature>
<dbReference type="Gene3D" id="3.40.80.10">
    <property type="entry name" value="Peptidoglycan recognition protein-like"/>
    <property type="match status" value="1"/>
</dbReference>
<dbReference type="GO" id="GO:0009253">
    <property type="term" value="P:peptidoglycan catabolic process"/>
    <property type="evidence" value="ECO:0007669"/>
    <property type="project" value="InterPro"/>
</dbReference>
<dbReference type="RefSeq" id="WP_131155930.1">
    <property type="nucleotide sequence ID" value="NZ_CP036402.1"/>
</dbReference>
<protein>
    <recommendedName>
        <fullName evidence="7">Peptidoglycan recognition protein family domain-containing protein</fullName>
    </recommendedName>
</protein>
<dbReference type="EMBL" id="CP036402">
    <property type="protein sequence ID" value="QBI20937.1"/>
    <property type="molecule type" value="Genomic_DNA"/>
</dbReference>
<sequence>MPRGSVQRRDVLAGMAAGAALVGLRPRIALADNGTRHEVMTPSAVAARARRDLGPGTVHTDSPFRVVGFRLPRGAKHVRVRTSSDGETWTDWRTLRPAGDAGEAPDREAGEDTPETARVTEPLSVPRSEWIEVRDVELEDLEIHLVDDTGEDVPVRPRAAGDEPSIISRSQWGAPSSTSPASRLTRARSVIVHHTATNGDYSPSEVNAIVRSFHRYHTQSLGWSDIGYQYLVDKFGNIYEGRGGHAAGAHVRGFNSETVGISLIGDFNGRSATEDSWRALAEAAGWQCAVHRIDPRGDLALLSRGGDRFVSGAQAPGPAVRGHTDLGSTSCPGSQVHSRLDDLRERVIEDAESRASAAQLGQAARPSNELDSTVERIDSRAPTAVGLAAAAHAWAHTPTLVIASGDDFADALCGGALAAAEDAPLLLVPEGGPSNWLKGEILGLGAERVLVLGGSAAIDEGADADFGEHGATVERIYGADRFETAVEIARRIGAPTGEVAICLGRHEEFDRAWPDALSAAALAAAPRPVPTLLAREDRVPDATLDALEELDVSTAILIGGEAALQASVEEELAGAGVSTTRLAGEDRYGTSRAVLLEALSRFDGGDGSVVAAPGRSYPEAVVAGALAAHEGAGVLLVPSHDLEDESSEVLGDVDRGFLVADPSEVSEQVREQLVEFIE</sequence>
<dbReference type="CDD" id="cd06583">
    <property type="entry name" value="PGRP"/>
    <property type="match status" value="1"/>
</dbReference>
<proteinExistence type="inferred from homology"/>
<dbReference type="OrthoDB" id="514320at2"/>
<dbReference type="PANTHER" id="PTHR11022:SF41">
    <property type="entry name" value="PEPTIDOGLYCAN-RECOGNITION PROTEIN LC-RELATED"/>
    <property type="match status" value="1"/>
</dbReference>
<evidence type="ECO:0000256" key="2">
    <source>
        <dbReference type="SAM" id="MobiDB-lite"/>
    </source>
</evidence>
<dbReference type="AlphaFoldDB" id="A0A411YIB5"/>
<organism evidence="5 6">
    <name type="scientific">Egibacter rhizosphaerae</name>
    <dbReference type="NCBI Taxonomy" id="1670831"/>
    <lineage>
        <taxon>Bacteria</taxon>
        <taxon>Bacillati</taxon>
        <taxon>Actinomycetota</taxon>
        <taxon>Nitriliruptoria</taxon>
        <taxon>Egibacterales</taxon>
        <taxon>Egibacteraceae</taxon>
        <taxon>Egibacter</taxon>
    </lineage>
</organism>
<dbReference type="SUPFAM" id="SSF55846">
    <property type="entry name" value="N-acetylmuramoyl-L-alanine amidase-like"/>
    <property type="match status" value="1"/>
</dbReference>
<dbReference type="PROSITE" id="PS51318">
    <property type="entry name" value="TAT"/>
    <property type="match status" value="1"/>
</dbReference>
<dbReference type="InterPro" id="IPR036505">
    <property type="entry name" value="Amidase/PGRP_sf"/>
</dbReference>
<feature type="domain" description="N-acetylmuramoyl-L-alanine amidase" evidence="3">
    <location>
        <begin position="177"/>
        <end position="333"/>
    </location>
</feature>
<evidence type="ECO:0000256" key="1">
    <source>
        <dbReference type="ARBA" id="ARBA00007553"/>
    </source>
</evidence>
<keyword evidence="6" id="KW-1185">Reference proteome</keyword>
<gene>
    <name evidence="5" type="ORF">ER308_16050</name>
</gene>
<dbReference type="Gene3D" id="3.40.50.12090">
    <property type="match status" value="2"/>
</dbReference>
<feature type="region of interest" description="Disordered" evidence="2">
    <location>
        <begin position="90"/>
        <end position="119"/>
    </location>
</feature>
<dbReference type="InterPro" id="IPR006311">
    <property type="entry name" value="TAT_signal"/>
</dbReference>
<dbReference type="InterPro" id="IPR007253">
    <property type="entry name" value="Cell_wall-bd_2"/>
</dbReference>
<dbReference type="GO" id="GO:0008270">
    <property type="term" value="F:zinc ion binding"/>
    <property type="evidence" value="ECO:0007669"/>
    <property type="project" value="InterPro"/>
</dbReference>
<feature type="region of interest" description="Disordered" evidence="2">
    <location>
        <begin position="152"/>
        <end position="181"/>
    </location>
</feature>
<dbReference type="KEGG" id="erz:ER308_16050"/>
<dbReference type="GO" id="GO:0008745">
    <property type="term" value="F:N-acetylmuramoyl-L-alanine amidase activity"/>
    <property type="evidence" value="ECO:0007669"/>
    <property type="project" value="InterPro"/>
</dbReference>
<evidence type="ECO:0000259" key="3">
    <source>
        <dbReference type="SMART" id="SM00644"/>
    </source>
</evidence>
<dbReference type="InterPro" id="IPR006619">
    <property type="entry name" value="PGRP_domain_met/bac"/>
</dbReference>
<feature type="domain" description="Peptidoglycan recognition protein family" evidence="4">
    <location>
        <begin position="164"/>
        <end position="306"/>
    </location>
</feature>
<accession>A0A411YIB5</accession>
<feature type="region of interest" description="Disordered" evidence="2">
    <location>
        <begin position="312"/>
        <end position="336"/>
    </location>
</feature>
<comment type="similarity">
    <text evidence="1">Belongs to the N-acetylmuramoyl-L-alanine amidase 2 family.</text>
</comment>
<dbReference type="InterPro" id="IPR015510">
    <property type="entry name" value="PGRP"/>
</dbReference>
<evidence type="ECO:0000313" key="6">
    <source>
        <dbReference type="Proteomes" id="UP000291469"/>
    </source>
</evidence>
<evidence type="ECO:0000313" key="5">
    <source>
        <dbReference type="EMBL" id="QBI20937.1"/>
    </source>
</evidence>
<dbReference type="SMART" id="SM00701">
    <property type="entry name" value="PGRP"/>
    <property type="match status" value="1"/>
</dbReference>
<dbReference type="InterPro" id="IPR002502">
    <property type="entry name" value="Amidase_domain"/>
</dbReference>
<feature type="compositionally biased region" description="Basic and acidic residues" evidence="2">
    <location>
        <begin position="152"/>
        <end position="161"/>
    </location>
</feature>
<dbReference type="PANTHER" id="PTHR11022">
    <property type="entry name" value="PEPTIDOGLYCAN RECOGNITION PROTEIN"/>
    <property type="match status" value="1"/>
</dbReference>
<name>A0A411YIB5_9ACTN</name>
<dbReference type="Pfam" id="PF04122">
    <property type="entry name" value="CW_binding_2"/>
    <property type="match status" value="3"/>
</dbReference>
<feature type="compositionally biased region" description="Polar residues" evidence="2">
    <location>
        <begin position="167"/>
        <end position="181"/>
    </location>
</feature>
<evidence type="ECO:0000259" key="4">
    <source>
        <dbReference type="SMART" id="SM00701"/>
    </source>
</evidence>
<evidence type="ECO:0008006" key="7">
    <source>
        <dbReference type="Google" id="ProtNLM"/>
    </source>
</evidence>
<dbReference type="Pfam" id="PF01510">
    <property type="entry name" value="Amidase_2"/>
    <property type="match status" value="1"/>
</dbReference>
<dbReference type="Proteomes" id="UP000291469">
    <property type="component" value="Chromosome"/>
</dbReference>
<dbReference type="SMART" id="SM00644">
    <property type="entry name" value="Ami_2"/>
    <property type="match status" value="1"/>
</dbReference>
<reference evidence="5 6" key="1">
    <citation type="submission" date="2019-01" db="EMBL/GenBank/DDBJ databases">
        <title>Egibacter rhizosphaerae EGI 80759T.</title>
        <authorList>
            <person name="Chen D.-D."/>
            <person name="Tian Y."/>
            <person name="Jiao J.-Y."/>
            <person name="Zhang X.-T."/>
            <person name="Zhang Y.-G."/>
            <person name="Zhang Y."/>
            <person name="Xiao M."/>
            <person name="Shu W.-S."/>
            <person name="Li W.-J."/>
        </authorList>
    </citation>
    <scope>NUCLEOTIDE SEQUENCE [LARGE SCALE GENOMIC DNA]</scope>
    <source>
        <strain evidence="5 6">EGI 80759</strain>
    </source>
</reference>